<sequence length="78" mass="8403">MNLAVAGAELHFHGDGFAFALRGLDQQRPLFRVAPQAQFQGGAADGIGHRPAEQHLEVLVGFADQAVGLARQQYHVRA</sequence>
<organism evidence="1 2">
    <name type="scientific">Pseudomonas fluorescens</name>
    <dbReference type="NCBI Taxonomy" id="294"/>
    <lineage>
        <taxon>Bacteria</taxon>
        <taxon>Pseudomonadati</taxon>
        <taxon>Pseudomonadota</taxon>
        <taxon>Gammaproteobacteria</taxon>
        <taxon>Pseudomonadales</taxon>
        <taxon>Pseudomonadaceae</taxon>
        <taxon>Pseudomonas</taxon>
    </lineage>
</organism>
<dbReference type="AlphaFoldDB" id="A0A120G625"/>
<proteinExistence type="predicted"/>
<accession>A0A120G625</accession>
<evidence type="ECO:0000313" key="2">
    <source>
        <dbReference type="Proteomes" id="UP000061348"/>
    </source>
</evidence>
<gene>
    <name evidence="1" type="ORF">PFLmoz3_05412</name>
</gene>
<dbReference type="Proteomes" id="UP000061348">
    <property type="component" value="Unassembled WGS sequence"/>
</dbReference>
<reference evidence="1 2" key="1">
    <citation type="submission" date="2015-05" db="EMBL/GenBank/DDBJ databases">
        <title>A genomic and transcriptomic approach to investigate the blue pigment phenotype in Pseudomonas fluorescens.</title>
        <authorList>
            <person name="Andreani N.A."/>
            <person name="Cardazzo B."/>
        </authorList>
    </citation>
    <scope>NUCLEOTIDE SEQUENCE [LARGE SCALE GENOMIC DNA]</scope>
    <source>
        <strain evidence="1 2">Ps_22</strain>
    </source>
</reference>
<evidence type="ECO:0000313" key="1">
    <source>
        <dbReference type="EMBL" id="KWV85004.1"/>
    </source>
</evidence>
<comment type="caution">
    <text evidence="1">The sequence shown here is derived from an EMBL/GenBank/DDBJ whole genome shotgun (WGS) entry which is preliminary data.</text>
</comment>
<name>A0A120G625_PSEFL</name>
<dbReference type="EMBL" id="LCYA01000145">
    <property type="protein sequence ID" value="KWV85004.1"/>
    <property type="molecule type" value="Genomic_DNA"/>
</dbReference>
<protein>
    <submittedName>
        <fullName evidence="1">Uncharacterized protein</fullName>
    </submittedName>
</protein>